<feature type="region of interest" description="Disordered" evidence="1">
    <location>
        <begin position="213"/>
        <end position="237"/>
    </location>
</feature>
<organism evidence="3 4">
    <name type="scientific">Jiangella mangrovi</name>
    <dbReference type="NCBI Taxonomy" id="1524084"/>
    <lineage>
        <taxon>Bacteria</taxon>
        <taxon>Bacillati</taxon>
        <taxon>Actinomycetota</taxon>
        <taxon>Actinomycetes</taxon>
        <taxon>Jiangellales</taxon>
        <taxon>Jiangellaceae</taxon>
        <taxon>Jiangella</taxon>
    </lineage>
</organism>
<sequence>MHMSKRALALAATSVVAGIVGTGLAAMPANAAEIGEVEFSATTGSINDGPFLQWARSTGPCPTGFAQGASLDVAIDINGNGTIEPNIDPPNDETLSLGPTLNEGGYDTVPFIQVDGIAGTPRTLETRLQGRKGEFEIRISCLSEQFVASADYYATTIIVEGDTWRIADGGGDPDPEPVEGTQEITTEVEQGEGQLTMTIGDDAQVTLPAPQLDGDRLSSEGDLDPVTVSDTRAGAPGWDTTAQVSEFASDTAEFDGKYLGWTPEVVSSTATGVVPGAAVAPGFSEGTGLSEARQLAGAPAGSGTGSSELGAGLSLEIPTDTAAGTYTATLTLTTI</sequence>
<keyword evidence="4" id="KW-1185">Reference proteome</keyword>
<feature type="signal peptide" evidence="2">
    <location>
        <begin position="1"/>
        <end position="31"/>
    </location>
</feature>
<gene>
    <name evidence="3" type="ORF">HD601_003592</name>
</gene>
<evidence type="ECO:0008006" key="5">
    <source>
        <dbReference type="Google" id="ProtNLM"/>
    </source>
</evidence>
<comment type="caution">
    <text evidence="3">The sequence shown here is derived from an EMBL/GenBank/DDBJ whole genome shotgun (WGS) entry which is preliminary data.</text>
</comment>
<evidence type="ECO:0000256" key="2">
    <source>
        <dbReference type="SAM" id="SignalP"/>
    </source>
</evidence>
<keyword evidence="2" id="KW-0732">Signal</keyword>
<dbReference type="EMBL" id="JACHMM010000001">
    <property type="protein sequence ID" value="MBB5789017.1"/>
    <property type="molecule type" value="Genomic_DNA"/>
</dbReference>
<dbReference type="AlphaFoldDB" id="A0A7W9GS32"/>
<proteinExistence type="predicted"/>
<accession>A0A7W9GS32</accession>
<evidence type="ECO:0000313" key="3">
    <source>
        <dbReference type="EMBL" id="MBB5789017.1"/>
    </source>
</evidence>
<protein>
    <recommendedName>
        <fullName evidence="5">WxL domain-containing protein</fullName>
    </recommendedName>
</protein>
<dbReference type="RefSeq" id="WP_184824095.1">
    <property type="nucleotide sequence ID" value="NZ_JACHMM010000001.1"/>
</dbReference>
<evidence type="ECO:0000313" key="4">
    <source>
        <dbReference type="Proteomes" id="UP000542813"/>
    </source>
</evidence>
<reference evidence="3 4" key="1">
    <citation type="submission" date="2020-08" db="EMBL/GenBank/DDBJ databases">
        <title>Sequencing the genomes of 1000 actinobacteria strains.</title>
        <authorList>
            <person name="Klenk H.-P."/>
        </authorList>
    </citation>
    <scope>NUCLEOTIDE SEQUENCE [LARGE SCALE GENOMIC DNA]</scope>
    <source>
        <strain evidence="3 4">DSM 102122</strain>
    </source>
</reference>
<dbReference type="Proteomes" id="UP000542813">
    <property type="component" value="Unassembled WGS sequence"/>
</dbReference>
<evidence type="ECO:0000256" key="1">
    <source>
        <dbReference type="SAM" id="MobiDB-lite"/>
    </source>
</evidence>
<feature type="chain" id="PRO_5030853654" description="WxL domain-containing protein" evidence="2">
    <location>
        <begin position="32"/>
        <end position="335"/>
    </location>
</feature>
<name>A0A7W9GS32_9ACTN</name>